<evidence type="ECO:0000256" key="3">
    <source>
        <dbReference type="ARBA" id="ARBA00023008"/>
    </source>
</evidence>
<dbReference type="Pfam" id="PF00264">
    <property type="entry name" value="Tyrosinase"/>
    <property type="match status" value="1"/>
</dbReference>
<keyword evidence="4" id="KW-0732">Signal</keyword>
<protein>
    <recommendedName>
        <fullName evidence="5">Tyrosinase copper-binding domain-containing protein</fullName>
    </recommendedName>
</protein>
<feature type="signal peptide" evidence="4">
    <location>
        <begin position="1"/>
        <end position="19"/>
    </location>
</feature>
<gene>
    <name evidence="6" type="ORF">ACHE_21217S</name>
</gene>
<sequence>MRLYITCVMIAILAALVTTNSTPRIPDEVDVLANDALVNLIAYDRSHRDANQTCTLRNAAIRRECLIERKKYTNAMLCLMSKPPKLASTDAPGIRNRFDHFVSVHIRQTPAIHATVRPHPFEQALRNECGYDGYQPYWAWNKYAHDPINSPLFDGSDYSLSGNGEYVPHNATPVAPITNVPPGRGGGCVTTGPFKNMSMKLGPVGPTLKILGLKPQPGNGLDYNPRCLRRDISSYVSMRWTKSSDVTGLITNYTDIGSFQDTMQGNLTSDNIGVHGGGHYTIGGDPGGDFYVFPSEPAF</sequence>
<dbReference type="RefSeq" id="XP_043134281.1">
    <property type="nucleotide sequence ID" value="XM_043275275.1"/>
</dbReference>
<dbReference type="SUPFAM" id="SSF48056">
    <property type="entry name" value="Di-copper centre-containing domain"/>
    <property type="match status" value="1"/>
</dbReference>
<feature type="domain" description="Tyrosinase copper-binding" evidence="5">
    <location>
        <begin position="96"/>
        <end position="299"/>
    </location>
</feature>
<dbReference type="Gene3D" id="1.10.1280.10">
    <property type="entry name" value="Di-copper center containing domain from catechol oxidase"/>
    <property type="match status" value="1"/>
</dbReference>
<dbReference type="Proteomes" id="UP000637239">
    <property type="component" value="Chromosome 2"/>
</dbReference>
<organism evidence="6 7">
    <name type="scientific">Aspergillus chevalieri</name>
    <name type="common">Eurotium chevalieri</name>
    <dbReference type="NCBI Taxonomy" id="182096"/>
    <lineage>
        <taxon>Eukaryota</taxon>
        <taxon>Fungi</taxon>
        <taxon>Dikarya</taxon>
        <taxon>Ascomycota</taxon>
        <taxon>Pezizomycotina</taxon>
        <taxon>Eurotiomycetes</taxon>
        <taxon>Eurotiomycetidae</taxon>
        <taxon>Eurotiales</taxon>
        <taxon>Aspergillaceae</taxon>
        <taxon>Aspergillus</taxon>
        <taxon>Aspergillus subgen. Aspergillus</taxon>
    </lineage>
</organism>
<name>A0A7R7ZLM2_ASPCH</name>
<dbReference type="InterPro" id="IPR050316">
    <property type="entry name" value="Tyrosinase/Hemocyanin"/>
</dbReference>
<dbReference type="KEGG" id="ache:ACHE_21217S"/>
<keyword evidence="1" id="KW-0479">Metal-binding</keyword>
<dbReference type="InterPro" id="IPR002227">
    <property type="entry name" value="Tyrosinase_Cu-bd"/>
</dbReference>
<evidence type="ECO:0000313" key="6">
    <source>
        <dbReference type="EMBL" id="BCR85759.1"/>
    </source>
</evidence>
<keyword evidence="2" id="KW-0560">Oxidoreductase</keyword>
<dbReference type="AlphaFoldDB" id="A0A7R7ZLM2"/>
<dbReference type="PANTHER" id="PTHR11474:SF125">
    <property type="entry name" value="N-ACETYL-6-HYDROXYTRYPTOPHAN OXIDASE IVOB-RELATED"/>
    <property type="match status" value="1"/>
</dbReference>
<dbReference type="GeneID" id="66980118"/>
<dbReference type="EMBL" id="AP024417">
    <property type="protein sequence ID" value="BCR85759.1"/>
    <property type="molecule type" value="Genomic_DNA"/>
</dbReference>
<keyword evidence="7" id="KW-1185">Reference proteome</keyword>
<accession>A0A7R7ZLM2</accession>
<evidence type="ECO:0000256" key="1">
    <source>
        <dbReference type="ARBA" id="ARBA00022723"/>
    </source>
</evidence>
<dbReference type="InterPro" id="IPR008922">
    <property type="entry name" value="Di-copper_centre_dom_sf"/>
</dbReference>
<reference evidence="6" key="2">
    <citation type="submission" date="2021-02" db="EMBL/GenBank/DDBJ databases">
        <title>Aspergillus chevalieri M1 genome sequence.</title>
        <authorList>
            <person name="Kadooka C."/>
            <person name="Mori K."/>
            <person name="Futagami T."/>
        </authorList>
    </citation>
    <scope>NUCLEOTIDE SEQUENCE</scope>
    <source>
        <strain evidence="6">M1</strain>
    </source>
</reference>
<keyword evidence="3" id="KW-0186">Copper</keyword>
<evidence type="ECO:0000313" key="7">
    <source>
        <dbReference type="Proteomes" id="UP000637239"/>
    </source>
</evidence>
<evidence type="ECO:0000259" key="5">
    <source>
        <dbReference type="Pfam" id="PF00264"/>
    </source>
</evidence>
<evidence type="ECO:0000256" key="4">
    <source>
        <dbReference type="SAM" id="SignalP"/>
    </source>
</evidence>
<feature type="chain" id="PRO_5030774320" description="Tyrosinase copper-binding domain-containing protein" evidence="4">
    <location>
        <begin position="20"/>
        <end position="299"/>
    </location>
</feature>
<reference evidence="6" key="1">
    <citation type="submission" date="2021-01" db="EMBL/GenBank/DDBJ databases">
        <authorList>
            <consortium name="Aspergillus chevalieri M1 genome sequencing consortium"/>
            <person name="Kazuki M."/>
            <person name="Futagami T."/>
        </authorList>
    </citation>
    <scope>NUCLEOTIDE SEQUENCE</scope>
    <source>
        <strain evidence="6">M1</strain>
    </source>
</reference>
<evidence type="ECO:0000256" key="2">
    <source>
        <dbReference type="ARBA" id="ARBA00023002"/>
    </source>
</evidence>
<dbReference type="GO" id="GO:0016491">
    <property type="term" value="F:oxidoreductase activity"/>
    <property type="evidence" value="ECO:0007669"/>
    <property type="project" value="UniProtKB-KW"/>
</dbReference>
<dbReference type="GO" id="GO:0046872">
    <property type="term" value="F:metal ion binding"/>
    <property type="evidence" value="ECO:0007669"/>
    <property type="project" value="UniProtKB-KW"/>
</dbReference>
<proteinExistence type="predicted"/>
<dbReference type="PANTHER" id="PTHR11474">
    <property type="entry name" value="TYROSINASE FAMILY MEMBER"/>
    <property type="match status" value="1"/>
</dbReference>